<dbReference type="PANTHER" id="PTHR30026">
    <property type="entry name" value="OUTER MEMBRANE PROTEIN TOLC"/>
    <property type="match status" value="1"/>
</dbReference>
<dbReference type="GO" id="GO:0015288">
    <property type="term" value="F:porin activity"/>
    <property type="evidence" value="ECO:0007669"/>
    <property type="project" value="TreeGrafter"/>
</dbReference>
<keyword evidence="9" id="KW-1185">Reference proteome</keyword>
<evidence type="ECO:0000313" key="8">
    <source>
        <dbReference type="EMBL" id="GGX02546.1"/>
    </source>
</evidence>
<evidence type="ECO:0000256" key="2">
    <source>
        <dbReference type="ARBA" id="ARBA00022452"/>
    </source>
</evidence>
<evidence type="ECO:0008006" key="10">
    <source>
        <dbReference type="Google" id="ProtNLM"/>
    </source>
</evidence>
<keyword evidence="4 7" id="KW-0472">Membrane</keyword>
<evidence type="ECO:0000256" key="4">
    <source>
        <dbReference type="ARBA" id="ARBA00023136"/>
    </source>
</evidence>
<feature type="coiled-coil region" evidence="6">
    <location>
        <begin position="361"/>
        <end position="392"/>
    </location>
</feature>
<gene>
    <name evidence="8" type="ORF">GCM10007384_00330</name>
</gene>
<dbReference type="SUPFAM" id="SSF56954">
    <property type="entry name" value="Outer membrane efflux proteins (OEP)"/>
    <property type="match status" value="1"/>
</dbReference>
<accession>A0A918JSA9</accession>
<evidence type="ECO:0000256" key="7">
    <source>
        <dbReference type="SAM" id="Phobius"/>
    </source>
</evidence>
<reference evidence="8 9" key="1">
    <citation type="journal article" date="2014" name="Int. J. Syst. Evol. Microbiol.">
        <title>Complete genome sequence of Corynebacterium casei LMG S-19264T (=DSM 44701T), isolated from a smear-ripened cheese.</title>
        <authorList>
            <consortium name="US DOE Joint Genome Institute (JGI-PGF)"/>
            <person name="Walter F."/>
            <person name="Albersmeier A."/>
            <person name="Kalinowski J."/>
            <person name="Ruckert C."/>
        </authorList>
    </citation>
    <scope>NUCLEOTIDE SEQUENCE [LARGE SCALE GENOMIC DNA]</scope>
    <source>
        <strain evidence="8 9">KCTC 12285</strain>
    </source>
</reference>
<dbReference type="EMBL" id="BMWS01000001">
    <property type="protein sequence ID" value="GGX02546.1"/>
    <property type="molecule type" value="Genomic_DNA"/>
</dbReference>
<dbReference type="AlphaFoldDB" id="A0A918JSA9"/>
<dbReference type="RefSeq" id="WP_081414598.1">
    <property type="nucleotide sequence ID" value="NZ_BMWS01000001.1"/>
</dbReference>
<evidence type="ECO:0000256" key="6">
    <source>
        <dbReference type="SAM" id="Coils"/>
    </source>
</evidence>
<proteinExistence type="predicted"/>
<dbReference type="Gene3D" id="1.20.1600.10">
    <property type="entry name" value="Outer membrane efflux proteins (OEP)"/>
    <property type="match status" value="1"/>
</dbReference>
<keyword evidence="7" id="KW-1133">Transmembrane helix</keyword>
<name>A0A918JSA9_9FLAO</name>
<keyword evidence="2" id="KW-1134">Transmembrane beta strand</keyword>
<keyword evidence="5" id="KW-0998">Cell outer membrane</keyword>
<feature type="transmembrane region" description="Helical" evidence="7">
    <location>
        <begin position="67"/>
        <end position="85"/>
    </location>
</feature>
<dbReference type="GO" id="GO:1990281">
    <property type="term" value="C:efflux pump complex"/>
    <property type="evidence" value="ECO:0007669"/>
    <property type="project" value="TreeGrafter"/>
</dbReference>
<dbReference type="PANTHER" id="PTHR30026:SF20">
    <property type="entry name" value="OUTER MEMBRANE PROTEIN TOLC"/>
    <property type="match status" value="1"/>
</dbReference>
<comment type="subcellular location">
    <subcellularLocation>
        <location evidence="1">Cell outer membrane</location>
    </subcellularLocation>
</comment>
<evidence type="ECO:0000256" key="3">
    <source>
        <dbReference type="ARBA" id="ARBA00022692"/>
    </source>
</evidence>
<dbReference type="Proteomes" id="UP000601108">
    <property type="component" value="Unassembled WGS sequence"/>
</dbReference>
<protein>
    <recommendedName>
        <fullName evidence="10">Outer membrane protein TolC</fullName>
    </recommendedName>
</protein>
<evidence type="ECO:0000313" key="9">
    <source>
        <dbReference type="Proteomes" id="UP000601108"/>
    </source>
</evidence>
<evidence type="ECO:0000256" key="5">
    <source>
        <dbReference type="ARBA" id="ARBA00023237"/>
    </source>
</evidence>
<dbReference type="GO" id="GO:0009279">
    <property type="term" value="C:cell outer membrane"/>
    <property type="evidence" value="ECO:0007669"/>
    <property type="project" value="UniProtKB-SubCell"/>
</dbReference>
<sequence length="468" mass="54316">MKGIINNTEKLKEKETVQITISILSFIINKLKGTFYLKSIFNSSLFTIRVSFSAYNYSLISFHYKKALTFIFLLFFFHFSYAQQLESYIKEAEQNNPQIQAFELRYAIANEKTNEVSNIPNTQFSAGYFVSEPETRTGAQRAKFSVQQMLPWFGTITARKNYVTSIAETEYVDITILKRKLALSVSTSFYQLFSLYKKQKILEDNIGLLKTYEKLALTSVEVGKASAVDVLKLQIRQNELKQKKEILEQEYLSEVAVFNSFLNRKSNLEIVLPTEMNLPVTNFRIDEEDLSLNPELLKYDKLYESIQQSELLNQKERAPQIGFGLDYVPVSQRSDVMMSDNGKDIIMPMVFVSIPVFNKKYNSKTRQNELRQQEIEAEKNEKHNQLKVLLAKAISTMNIAKIQFKTQQENLIQTKNAEQILIKNYETGTVNFNDILDIQELQLKFKTQQIESIQLFYIQAAIHNYLTN</sequence>
<dbReference type="GO" id="GO:0015562">
    <property type="term" value="F:efflux transmembrane transporter activity"/>
    <property type="evidence" value="ECO:0007669"/>
    <property type="project" value="InterPro"/>
</dbReference>
<evidence type="ECO:0000256" key="1">
    <source>
        <dbReference type="ARBA" id="ARBA00004442"/>
    </source>
</evidence>
<keyword evidence="3 7" id="KW-0812">Transmembrane</keyword>
<dbReference type="InterPro" id="IPR051906">
    <property type="entry name" value="TolC-like"/>
</dbReference>
<keyword evidence="6" id="KW-0175">Coiled coil</keyword>
<comment type="caution">
    <text evidence="8">The sequence shown here is derived from an EMBL/GenBank/DDBJ whole genome shotgun (WGS) entry which is preliminary data.</text>
</comment>
<organism evidence="8 9">
    <name type="scientific">Aquimarina muelleri</name>
    <dbReference type="NCBI Taxonomy" id="279356"/>
    <lineage>
        <taxon>Bacteria</taxon>
        <taxon>Pseudomonadati</taxon>
        <taxon>Bacteroidota</taxon>
        <taxon>Flavobacteriia</taxon>
        <taxon>Flavobacteriales</taxon>
        <taxon>Flavobacteriaceae</taxon>
        <taxon>Aquimarina</taxon>
    </lineage>
</organism>